<reference evidence="6" key="1">
    <citation type="journal article" date="2011" name="Proc. Natl. Acad. Sci. U.S.A.">
        <title>Obligate biotrophy features unraveled by the genomic analysis of rust fungi.</title>
        <authorList>
            <person name="Duplessis S."/>
            <person name="Cuomo C.A."/>
            <person name="Lin Y.-C."/>
            <person name="Aerts A."/>
            <person name="Tisserant E."/>
            <person name="Veneault-Fourrey C."/>
            <person name="Joly D.L."/>
            <person name="Hacquard S."/>
            <person name="Amselem J."/>
            <person name="Cantarel B.L."/>
            <person name="Chiu R."/>
            <person name="Coutinho P.M."/>
            <person name="Feau N."/>
            <person name="Field M."/>
            <person name="Frey P."/>
            <person name="Gelhaye E."/>
            <person name="Goldberg J."/>
            <person name="Grabherr M.G."/>
            <person name="Kodira C.D."/>
            <person name="Kohler A."/>
            <person name="Kuees U."/>
            <person name="Lindquist E.A."/>
            <person name="Lucas S.M."/>
            <person name="Mago R."/>
            <person name="Mauceli E."/>
            <person name="Morin E."/>
            <person name="Murat C."/>
            <person name="Pangilinan J.L."/>
            <person name="Park R."/>
            <person name="Pearson M."/>
            <person name="Quesneville H."/>
            <person name="Rouhier N."/>
            <person name="Sakthikumar S."/>
            <person name="Salamov A.A."/>
            <person name="Schmutz J."/>
            <person name="Selles B."/>
            <person name="Shapiro H."/>
            <person name="Tanguay P."/>
            <person name="Tuskan G.A."/>
            <person name="Henrissat B."/>
            <person name="Van de Peer Y."/>
            <person name="Rouze P."/>
            <person name="Ellis J.G."/>
            <person name="Dodds P.N."/>
            <person name="Schein J.E."/>
            <person name="Zhong S."/>
            <person name="Hamelin R.C."/>
            <person name="Grigoriev I.V."/>
            <person name="Szabo L.J."/>
            <person name="Martin F."/>
        </authorList>
    </citation>
    <scope>NUCLEOTIDE SEQUENCE [LARGE SCALE GENOMIC DNA]</scope>
    <source>
        <strain evidence="6">98AG31 / pathotype 3-4-7</strain>
    </source>
</reference>
<dbReference type="CDD" id="cd18008">
    <property type="entry name" value="DEXDc_SHPRH-like"/>
    <property type="match status" value="1"/>
</dbReference>
<dbReference type="Gene3D" id="3.40.50.10810">
    <property type="entry name" value="Tandem AAA-ATPase domain"/>
    <property type="match status" value="2"/>
</dbReference>
<dbReference type="VEuPathDB" id="FungiDB:MELLADRAFT_41187"/>
<keyword evidence="2" id="KW-0378">Hydrolase</keyword>
<dbReference type="SMART" id="SM00487">
    <property type="entry name" value="DEXDc"/>
    <property type="match status" value="1"/>
</dbReference>
<dbReference type="HOGENOM" id="CLU_053741_0_0_1"/>
<dbReference type="InParanoid" id="F4SCA7"/>
<dbReference type="RefSeq" id="XP_007419010.1">
    <property type="nucleotide sequence ID" value="XM_007418948.1"/>
</dbReference>
<dbReference type="GO" id="GO:0016787">
    <property type="term" value="F:hydrolase activity"/>
    <property type="evidence" value="ECO:0007669"/>
    <property type="project" value="UniProtKB-KW"/>
</dbReference>
<feature type="domain" description="Helicase ATP-binding" evidence="4">
    <location>
        <begin position="22"/>
        <end position="173"/>
    </location>
</feature>
<dbReference type="InterPro" id="IPR000330">
    <property type="entry name" value="SNF2_N"/>
</dbReference>
<name>F4SCA7_MELLP</name>
<dbReference type="OrthoDB" id="5330228at2759"/>
<proteinExistence type="predicted"/>
<dbReference type="GO" id="GO:0005524">
    <property type="term" value="F:ATP binding"/>
    <property type="evidence" value="ECO:0007669"/>
    <property type="project" value="UniProtKB-KW"/>
</dbReference>
<keyword evidence="1" id="KW-0547">Nucleotide-binding</keyword>
<dbReference type="eggNOG" id="KOG1001">
    <property type="taxonomic scope" value="Eukaryota"/>
</dbReference>
<dbReference type="InterPro" id="IPR038718">
    <property type="entry name" value="SNF2-like_sf"/>
</dbReference>
<dbReference type="Gene3D" id="3.40.50.300">
    <property type="entry name" value="P-loop containing nucleotide triphosphate hydrolases"/>
    <property type="match status" value="1"/>
</dbReference>
<keyword evidence="3" id="KW-0067">ATP-binding</keyword>
<evidence type="ECO:0000313" key="5">
    <source>
        <dbReference type="EMBL" id="EGF97713.1"/>
    </source>
</evidence>
<dbReference type="GO" id="GO:0005634">
    <property type="term" value="C:nucleus"/>
    <property type="evidence" value="ECO:0007669"/>
    <property type="project" value="TreeGrafter"/>
</dbReference>
<dbReference type="GO" id="GO:0006281">
    <property type="term" value="P:DNA repair"/>
    <property type="evidence" value="ECO:0007669"/>
    <property type="project" value="TreeGrafter"/>
</dbReference>
<dbReference type="InterPro" id="IPR050628">
    <property type="entry name" value="SNF2_RAD54_helicase_TF"/>
</dbReference>
<keyword evidence="6" id="KW-1185">Reference proteome</keyword>
<evidence type="ECO:0000256" key="3">
    <source>
        <dbReference type="ARBA" id="ARBA00022840"/>
    </source>
</evidence>
<dbReference type="PANTHER" id="PTHR45626">
    <property type="entry name" value="TRANSCRIPTION TERMINATION FACTOR 2-RELATED"/>
    <property type="match status" value="1"/>
</dbReference>
<evidence type="ECO:0000256" key="1">
    <source>
        <dbReference type="ARBA" id="ARBA00022741"/>
    </source>
</evidence>
<dbReference type="KEGG" id="mlr:MELLADRAFT_41187"/>
<evidence type="ECO:0000256" key="2">
    <source>
        <dbReference type="ARBA" id="ARBA00022801"/>
    </source>
</evidence>
<organism evidence="6">
    <name type="scientific">Melampsora larici-populina (strain 98AG31 / pathotype 3-4-7)</name>
    <name type="common">Poplar leaf rust fungus</name>
    <dbReference type="NCBI Taxonomy" id="747676"/>
    <lineage>
        <taxon>Eukaryota</taxon>
        <taxon>Fungi</taxon>
        <taxon>Dikarya</taxon>
        <taxon>Basidiomycota</taxon>
        <taxon>Pucciniomycotina</taxon>
        <taxon>Pucciniomycetes</taxon>
        <taxon>Pucciniales</taxon>
        <taxon>Melampsoraceae</taxon>
        <taxon>Melampsora</taxon>
    </lineage>
</organism>
<accession>F4SCA7</accession>
<evidence type="ECO:0000313" key="6">
    <source>
        <dbReference type="Proteomes" id="UP000001072"/>
    </source>
</evidence>
<dbReference type="PROSITE" id="PS51192">
    <property type="entry name" value="HELICASE_ATP_BIND_1"/>
    <property type="match status" value="1"/>
</dbReference>
<dbReference type="GeneID" id="18927954"/>
<dbReference type="EMBL" id="GL883204">
    <property type="protein sequence ID" value="EGF97713.1"/>
    <property type="molecule type" value="Genomic_DNA"/>
</dbReference>
<dbReference type="Proteomes" id="UP000001072">
    <property type="component" value="Unassembled WGS sequence"/>
</dbReference>
<gene>
    <name evidence="5" type="ORF">MELLADRAFT_41187</name>
</gene>
<dbReference type="SUPFAM" id="SSF52540">
    <property type="entry name" value="P-loop containing nucleoside triphosphate hydrolases"/>
    <property type="match status" value="2"/>
</dbReference>
<dbReference type="Pfam" id="PF00176">
    <property type="entry name" value="SNF2-rel_dom"/>
    <property type="match status" value="2"/>
</dbReference>
<evidence type="ECO:0000259" key="4">
    <source>
        <dbReference type="PROSITE" id="PS51192"/>
    </source>
</evidence>
<dbReference type="GO" id="GO:0008094">
    <property type="term" value="F:ATP-dependent activity, acting on DNA"/>
    <property type="evidence" value="ECO:0007669"/>
    <property type="project" value="TreeGrafter"/>
</dbReference>
<dbReference type="InterPro" id="IPR014001">
    <property type="entry name" value="Helicase_ATP-bd"/>
</dbReference>
<protein>
    <recommendedName>
        <fullName evidence="4">Helicase ATP-binding domain-containing protein</fullName>
    </recommendedName>
</protein>
<sequence length="358" mass="41851">MPPFSRWSHRLCGEEFIVTDTQTRPVSPRASILADDMGLGKTIQTISLIATTLEASRQFEHQDSASDLTHANNHLRPSHTTLLICPTSLMDNWENEVEKHTKKNSLKIMRWHGIDRVKLPLLVIDEAHIIRNETSSHAVLTSVESVNRLCLTGTPLHNRIGDLHMLFKFLRIKPFHQDSVWYRQITLPVHQGNLDTLNLLLGYFMLRRTKASHLRDLPPIYHETILLDMHPQVKPVYQQHYERFIREFGISSQIQHKQGEYFRQLSNLRMTCNHPLLFKQEQEFNQIKITEMEEELGIMVPDGRELTAEARPAYLEDWSLSSKLTYLVSQLKQKQGLLHKGLCKKTVIYTQWRCFMEW</sequence>
<dbReference type="AlphaFoldDB" id="F4SCA7"/>
<dbReference type="PANTHER" id="PTHR45626:SF22">
    <property type="entry name" value="DNA REPAIR PROTEIN RAD5"/>
    <property type="match status" value="1"/>
</dbReference>
<dbReference type="InterPro" id="IPR027417">
    <property type="entry name" value="P-loop_NTPase"/>
</dbReference>
<dbReference type="STRING" id="747676.F4SCA7"/>